<evidence type="ECO:0000313" key="2">
    <source>
        <dbReference type="Proteomes" id="UP001189429"/>
    </source>
</evidence>
<accession>A0ABN9Q8N9</accession>
<organism evidence="1 2">
    <name type="scientific">Prorocentrum cordatum</name>
    <dbReference type="NCBI Taxonomy" id="2364126"/>
    <lineage>
        <taxon>Eukaryota</taxon>
        <taxon>Sar</taxon>
        <taxon>Alveolata</taxon>
        <taxon>Dinophyceae</taxon>
        <taxon>Prorocentrales</taxon>
        <taxon>Prorocentraceae</taxon>
        <taxon>Prorocentrum</taxon>
    </lineage>
</organism>
<reference evidence="1" key="1">
    <citation type="submission" date="2023-10" db="EMBL/GenBank/DDBJ databases">
        <authorList>
            <person name="Chen Y."/>
            <person name="Shah S."/>
            <person name="Dougan E. K."/>
            <person name="Thang M."/>
            <person name="Chan C."/>
        </authorList>
    </citation>
    <scope>NUCLEOTIDE SEQUENCE [LARGE SCALE GENOMIC DNA]</scope>
</reference>
<feature type="non-terminal residue" evidence="1">
    <location>
        <position position="120"/>
    </location>
</feature>
<dbReference type="Proteomes" id="UP001189429">
    <property type="component" value="Unassembled WGS sequence"/>
</dbReference>
<sequence>MAAAAAAATVVVRRARQEQAPARFEMERLLARSERTLNMTQVCVFDIEVLSATLHHELAGRKRLKVKLHTAMGKTLLKWSASKIEKHGNGETSVAFNARGSVVFEGGGVLCFDLCAPRLM</sequence>
<gene>
    <name evidence="1" type="ORF">PCOR1329_LOCUS8877</name>
</gene>
<proteinExistence type="predicted"/>
<keyword evidence="2" id="KW-1185">Reference proteome</keyword>
<dbReference type="EMBL" id="CAUYUJ010002448">
    <property type="protein sequence ID" value="CAK0800838.1"/>
    <property type="molecule type" value="Genomic_DNA"/>
</dbReference>
<comment type="caution">
    <text evidence="1">The sequence shown here is derived from an EMBL/GenBank/DDBJ whole genome shotgun (WGS) entry which is preliminary data.</text>
</comment>
<name>A0ABN9Q8N9_9DINO</name>
<protein>
    <submittedName>
        <fullName evidence="1">Uncharacterized protein</fullName>
    </submittedName>
</protein>
<evidence type="ECO:0000313" key="1">
    <source>
        <dbReference type="EMBL" id="CAK0800838.1"/>
    </source>
</evidence>